<feature type="binding site" evidence="1">
    <location>
        <position position="68"/>
    </location>
    <ligand>
        <name>Mg(2+)</name>
        <dbReference type="ChEBI" id="CHEBI:18420"/>
        <label>1</label>
        <note>catalytic</note>
    </ligand>
</feature>
<keyword evidence="1" id="KW-0479">Metal-binding</keyword>
<protein>
    <submittedName>
        <fullName evidence="3">Inositol phosphatase</fullName>
    </submittedName>
</protein>
<sequence length="319" mass="32475">MTYVSLLAPMAAAAHEVGALLLATPRRAAAPADTMEELAAAYLALETPAVAVMRRHLDALLPGVPWAEELHDERSLNADPNADPDASSSADPVAGPSAGPSAETSAGTSPAPSSRPGATPDTTPTPRLPAEGDVWTVDVIDGAVQFMRDLPHFCVSLALVRDGEPVAAALHAPLLGETYLAAAGHGATRNGETITPSARTRLEAALVGTSHPPFAAGQPAAVAAAGRSLAAVLPAVGAVRNLGPTSWQIADTAAGRLDAFWEYGRDDANLLPGALVAREAGAVVSDTAGRPWQAGASGFLVAPRELHGQLLELLNPPLA</sequence>
<evidence type="ECO:0000313" key="4">
    <source>
        <dbReference type="Proteomes" id="UP000287830"/>
    </source>
</evidence>
<dbReference type="GO" id="GO:0006020">
    <property type="term" value="P:inositol metabolic process"/>
    <property type="evidence" value="ECO:0007669"/>
    <property type="project" value="TreeGrafter"/>
</dbReference>
<dbReference type="Proteomes" id="UP000287830">
    <property type="component" value="Unassembled WGS sequence"/>
</dbReference>
<dbReference type="AlphaFoldDB" id="A0A7U9L2F7"/>
<dbReference type="PRINTS" id="PR00377">
    <property type="entry name" value="IMPHPHTASES"/>
</dbReference>
<dbReference type="InterPro" id="IPR000760">
    <property type="entry name" value="Inositol_monophosphatase-like"/>
</dbReference>
<evidence type="ECO:0000313" key="3">
    <source>
        <dbReference type="EMBL" id="GCD38988.1"/>
    </source>
</evidence>
<dbReference type="GO" id="GO:0007165">
    <property type="term" value="P:signal transduction"/>
    <property type="evidence" value="ECO:0007669"/>
    <property type="project" value="TreeGrafter"/>
</dbReference>
<dbReference type="Gene3D" id="3.30.540.10">
    <property type="entry name" value="Fructose-1,6-Bisphosphatase, subunit A, domain 1"/>
    <property type="match status" value="1"/>
</dbReference>
<evidence type="ECO:0000256" key="2">
    <source>
        <dbReference type="SAM" id="MobiDB-lite"/>
    </source>
</evidence>
<dbReference type="Pfam" id="PF00459">
    <property type="entry name" value="Inositol_P"/>
    <property type="match status" value="1"/>
</dbReference>
<comment type="caution">
    <text evidence="3">The sequence shown here is derived from an EMBL/GenBank/DDBJ whole genome shotgun (WGS) entry which is preliminary data.</text>
</comment>
<feature type="region of interest" description="Disordered" evidence="2">
    <location>
        <begin position="75"/>
        <end position="130"/>
    </location>
</feature>
<name>A0A7U9L2F7_9ACTN</name>
<proteinExistence type="predicted"/>
<dbReference type="PANTHER" id="PTHR20854:SF4">
    <property type="entry name" value="INOSITOL-1-MONOPHOSPHATASE-RELATED"/>
    <property type="match status" value="1"/>
</dbReference>
<feature type="binding site" evidence="1">
    <location>
        <position position="141"/>
    </location>
    <ligand>
        <name>Mg(2+)</name>
        <dbReference type="ChEBI" id="CHEBI:18420"/>
        <label>1</label>
        <note>catalytic</note>
    </ligand>
</feature>
<gene>
    <name evidence="3" type="primary">suhB_2</name>
    <name evidence="3" type="ORF">OEIGOIKO_06808</name>
</gene>
<dbReference type="GO" id="GO:0008934">
    <property type="term" value="F:inositol monophosphate 1-phosphatase activity"/>
    <property type="evidence" value="ECO:0007669"/>
    <property type="project" value="TreeGrafter"/>
</dbReference>
<feature type="compositionally biased region" description="Polar residues" evidence="2">
    <location>
        <begin position="102"/>
        <end position="112"/>
    </location>
</feature>
<dbReference type="EMBL" id="BHZC01000001">
    <property type="protein sequence ID" value="GCD38988.1"/>
    <property type="molecule type" value="Genomic_DNA"/>
</dbReference>
<dbReference type="SUPFAM" id="SSF56655">
    <property type="entry name" value="Carbohydrate phosphatase"/>
    <property type="match status" value="1"/>
</dbReference>
<feature type="binding site" evidence="1">
    <location>
        <position position="140"/>
    </location>
    <ligand>
        <name>Mg(2+)</name>
        <dbReference type="ChEBI" id="CHEBI:18420"/>
        <label>1</label>
        <note>catalytic</note>
    </ligand>
</feature>
<dbReference type="GeneID" id="95627063"/>
<accession>A0A7U9L2F7</accession>
<dbReference type="PANTHER" id="PTHR20854">
    <property type="entry name" value="INOSITOL MONOPHOSPHATASE"/>
    <property type="match status" value="1"/>
</dbReference>
<feature type="binding site" evidence="1">
    <location>
        <position position="138"/>
    </location>
    <ligand>
        <name>Mg(2+)</name>
        <dbReference type="ChEBI" id="CHEBI:18420"/>
        <label>1</label>
        <note>catalytic</note>
    </ligand>
</feature>
<dbReference type="RefSeq" id="WP_244955452.1">
    <property type="nucleotide sequence ID" value="NZ_BHZC01000001.1"/>
</dbReference>
<evidence type="ECO:0000256" key="1">
    <source>
        <dbReference type="PIRSR" id="PIRSR600760-2"/>
    </source>
</evidence>
<dbReference type="GO" id="GO:0046872">
    <property type="term" value="F:metal ion binding"/>
    <property type="evidence" value="ECO:0007669"/>
    <property type="project" value="UniProtKB-KW"/>
</dbReference>
<comment type="cofactor">
    <cofactor evidence="1">
        <name>Mg(2+)</name>
        <dbReference type="ChEBI" id="CHEBI:18420"/>
    </cofactor>
</comment>
<keyword evidence="1" id="KW-0460">Magnesium</keyword>
<dbReference type="Gene3D" id="3.40.190.80">
    <property type="match status" value="1"/>
</dbReference>
<reference evidence="3 4" key="1">
    <citation type="submission" date="2018-11" db="EMBL/GenBank/DDBJ databases">
        <title>Whole genome sequence of Streptomyces chrestomyceticus NBRC 13444(T).</title>
        <authorList>
            <person name="Komaki H."/>
            <person name="Tamura T."/>
        </authorList>
    </citation>
    <scope>NUCLEOTIDE SEQUENCE [LARGE SCALE GENOMIC DNA]</scope>
    <source>
        <strain evidence="3 4">NBRC 13444</strain>
    </source>
</reference>
<organism evidence="3 4">
    <name type="scientific">Streptomyces chrestomyceticus JCM 4735</name>
    <dbReference type="NCBI Taxonomy" id="1306181"/>
    <lineage>
        <taxon>Bacteria</taxon>
        <taxon>Bacillati</taxon>
        <taxon>Actinomycetota</taxon>
        <taxon>Actinomycetes</taxon>
        <taxon>Kitasatosporales</taxon>
        <taxon>Streptomycetaceae</taxon>
        <taxon>Streptomyces</taxon>
    </lineage>
</organism>